<feature type="domain" description="3-hydroxyacyl-CoA dehydrogenase NAD binding" evidence="4">
    <location>
        <begin position="3"/>
        <end position="183"/>
    </location>
</feature>
<dbReference type="Pfam" id="PF00725">
    <property type="entry name" value="3HCDH"/>
    <property type="match status" value="1"/>
</dbReference>
<dbReference type="Gene3D" id="3.40.50.720">
    <property type="entry name" value="NAD(P)-binding Rossmann-like Domain"/>
    <property type="match status" value="1"/>
</dbReference>
<dbReference type="FunFam" id="3.40.50.720:FF:000356">
    <property type="entry name" value="Lambda-crystallin homolog"/>
    <property type="match status" value="1"/>
</dbReference>
<dbReference type="AlphaFoldDB" id="A0A6J8BT44"/>
<dbReference type="PANTHER" id="PTHR48075:SF1">
    <property type="entry name" value="LAMBDA-CRYSTALLIN HOMOLOG"/>
    <property type="match status" value="1"/>
</dbReference>
<dbReference type="InterPro" id="IPR006176">
    <property type="entry name" value="3-OHacyl-CoA_DH_NAD-bd"/>
</dbReference>
<dbReference type="SUPFAM" id="SSF48179">
    <property type="entry name" value="6-phosphogluconate dehydrogenase C-terminal domain-like"/>
    <property type="match status" value="1"/>
</dbReference>
<dbReference type="GO" id="GO:0070403">
    <property type="term" value="F:NAD+ binding"/>
    <property type="evidence" value="ECO:0007669"/>
    <property type="project" value="InterPro"/>
</dbReference>
<dbReference type="Pfam" id="PF02737">
    <property type="entry name" value="3HCDH_N"/>
    <property type="match status" value="1"/>
</dbReference>
<dbReference type="InterPro" id="IPR008927">
    <property type="entry name" value="6-PGluconate_DH-like_C_sf"/>
</dbReference>
<evidence type="ECO:0000256" key="2">
    <source>
        <dbReference type="ARBA" id="ARBA00023002"/>
    </source>
</evidence>
<accession>A0A6J8BT44</accession>
<evidence type="ECO:0000259" key="4">
    <source>
        <dbReference type="Pfam" id="PF02737"/>
    </source>
</evidence>
<keyword evidence="2 5" id="KW-0560">Oxidoreductase</keyword>
<name>A0A6J8BT44_MYTCO</name>
<dbReference type="InterPro" id="IPR006108">
    <property type="entry name" value="3HC_DH_C"/>
</dbReference>
<feature type="domain" description="3-hydroxyacyl-CoA dehydrogenase C-terminal" evidence="3">
    <location>
        <begin position="187"/>
        <end position="239"/>
    </location>
</feature>
<dbReference type="Proteomes" id="UP000507470">
    <property type="component" value="Unassembled WGS sequence"/>
</dbReference>
<evidence type="ECO:0000313" key="6">
    <source>
        <dbReference type="Proteomes" id="UP000507470"/>
    </source>
</evidence>
<proteinExistence type="inferred from homology"/>
<keyword evidence="6" id="KW-1185">Reference proteome</keyword>
<reference evidence="5 6" key="1">
    <citation type="submission" date="2020-06" db="EMBL/GenBank/DDBJ databases">
        <authorList>
            <person name="Li R."/>
            <person name="Bekaert M."/>
        </authorList>
    </citation>
    <scope>NUCLEOTIDE SEQUENCE [LARGE SCALE GENOMIC DNA]</scope>
    <source>
        <strain evidence="6">wild</strain>
    </source>
</reference>
<gene>
    <name evidence="5" type="ORF">MCOR_22181</name>
</gene>
<dbReference type="InterPro" id="IPR013328">
    <property type="entry name" value="6PGD_dom2"/>
</dbReference>
<comment type="similarity">
    <text evidence="1">Belongs to the 3-hydroxyacyl-CoA dehydrogenase family.</text>
</comment>
<evidence type="ECO:0000313" key="5">
    <source>
        <dbReference type="EMBL" id="CAC5386782.1"/>
    </source>
</evidence>
<dbReference type="EC" id="1.1.1.45" evidence="5"/>
<sequence>MDKVAIIGCGMIGRSWVMIFAGSGYKVSIYDTVPKQLEKGLAAIRSELESLKSAGQLRGTLSVEEQIALIEGTTDLKSCVNNAFYIQECVFEDVELKRQVHSKIDGMMTDAAILASSASCILPARIADQLRHRNRFIVAHPTNPPYYVPLVELLPSPWADDDVLTKTKDLMNKIGQTPITVKKQKDGLVLNRIQNTIFKECFDLFRKGVMTATDIDLVMTEGLGRRYAFLGVLETAYLNADGFDVYSQRYAKPILEVQKTFEPPQPFNDVPVLSRIQEEMTMKTPLDKLPERYKWRDARLSALNKLIKDMNEADASKK</sequence>
<dbReference type="PANTHER" id="PTHR48075">
    <property type="entry name" value="3-HYDROXYACYL-COA DEHYDROGENASE FAMILY PROTEIN"/>
    <property type="match status" value="1"/>
</dbReference>
<organism evidence="5 6">
    <name type="scientific">Mytilus coruscus</name>
    <name type="common">Sea mussel</name>
    <dbReference type="NCBI Taxonomy" id="42192"/>
    <lineage>
        <taxon>Eukaryota</taxon>
        <taxon>Metazoa</taxon>
        <taxon>Spiralia</taxon>
        <taxon>Lophotrochozoa</taxon>
        <taxon>Mollusca</taxon>
        <taxon>Bivalvia</taxon>
        <taxon>Autobranchia</taxon>
        <taxon>Pteriomorphia</taxon>
        <taxon>Mytilida</taxon>
        <taxon>Mytiloidea</taxon>
        <taxon>Mytilidae</taxon>
        <taxon>Mytilinae</taxon>
        <taxon>Mytilus</taxon>
    </lineage>
</organism>
<evidence type="ECO:0000259" key="3">
    <source>
        <dbReference type="Pfam" id="PF00725"/>
    </source>
</evidence>
<dbReference type="GO" id="GO:0006631">
    <property type="term" value="P:fatty acid metabolic process"/>
    <property type="evidence" value="ECO:0007669"/>
    <property type="project" value="InterPro"/>
</dbReference>
<evidence type="ECO:0000256" key="1">
    <source>
        <dbReference type="ARBA" id="ARBA00009463"/>
    </source>
</evidence>
<dbReference type="Gene3D" id="1.10.1040.10">
    <property type="entry name" value="N-(1-d-carboxylethyl)-l-norvaline Dehydrogenase, domain 2"/>
    <property type="match status" value="1"/>
</dbReference>
<dbReference type="EMBL" id="CACVKT020003887">
    <property type="protein sequence ID" value="CAC5386782.1"/>
    <property type="molecule type" value="Genomic_DNA"/>
</dbReference>
<dbReference type="SUPFAM" id="SSF51735">
    <property type="entry name" value="NAD(P)-binding Rossmann-fold domains"/>
    <property type="match status" value="1"/>
</dbReference>
<dbReference type="OrthoDB" id="6070244at2759"/>
<dbReference type="InterPro" id="IPR036291">
    <property type="entry name" value="NAD(P)-bd_dom_sf"/>
</dbReference>
<dbReference type="GO" id="GO:0050104">
    <property type="term" value="F:L-gulonate 3-dehydrogenase activity"/>
    <property type="evidence" value="ECO:0007669"/>
    <property type="project" value="UniProtKB-EC"/>
</dbReference>
<protein>
    <submittedName>
        <fullName evidence="5">CRYL1</fullName>
        <ecNumber evidence="5">1.1.1.45</ecNumber>
    </submittedName>
</protein>